<protein>
    <submittedName>
        <fullName evidence="2">Uncharacterized protein</fullName>
    </submittedName>
</protein>
<dbReference type="EMBL" id="ML769395">
    <property type="protein sequence ID" value="KAE9407476.1"/>
    <property type="molecule type" value="Genomic_DNA"/>
</dbReference>
<accession>A0A6A4IA11</accession>
<reference evidence="2" key="1">
    <citation type="journal article" date="2019" name="Environ. Microbiol.">
        <title>Fungal ecological strategies reflected in gene transcription - a case study of two litter decomposers.</title>
        <authorList>
            <person name="Barbi F."/>
            <person name="Kohler A."/>
            <person name="Barry K."/>
            <person name="Baskaran P."/>
            <person name="Daum C."/>
            <person name="Fauchery L."/>
            <person name="Ihrmark K."/>
            <person name="Kuo A."/>
            <person name="LaButti K."/>
            <person name="Lipzen A."/>
            <person name="Morin E."/>
            <person name="Grigoriev I.V."/>
            <person name="Henrissat B."/>
            <person name="Lindahl B."/>
            <person name="Martin F."/>
        </authorList>
    </citation>
    <scope>NUCLEOTIDE SEQUENCE</scope>
    <source>
        <strain evidence="2">JB14</strain>
    </source>
</reference>
<evidence type="ECO:0000256" key="1">
    <source>
        <dbReference type="SAM" id="MobiDB-lite"/>
    </source>
</evidence>
<feature type="compositionally biased region" description="Low complexity" evidence="1">
    <location>
        <begin position="318"/>
        <end position="353"/>
    </location>
</feature>
<evidence type="ECO:0000313" key="3">
    <source>
        <dbReference type="Proteomes" id="UP000799118"/>
    </source>
</evidence>
<feature type="region of interest" description="Disordered" evidence="1">
    <location>
        <begin position="1"/>
        <end position="30"/>
    </location>
</feature>
<feature type="region of interest" description="Disordered" evidence="1">
    <location>
        <begin position="311"/>
        <end position="355"/>
    </location>
</feature>
<name>A0A6A4IA11_9AGAR</name>
<gene>
    <name evidence="2" type="ORF">BT96DRAFT_971199</name>
</gene>
<organism evidence="2 3">
    <name type="scientific">Gymnopus androsaceus JB14</name>
    <dbReference type="NCBI Taxonomy" id="1447944"/>
    <lineage>
        <taxon>Eukaryota</taxon>
        <taxon>Fungi</taxon>
        <taxon>Dikarya</taxon>
        <taxon>Basidiomycota</taxon>
        <taxon>Agaricomycotina</taxon>
        <taxon>Agaricomycetes</taxon>
        <taxon>Agaricomycetidae</taxon>
        <taxon>Agaricales</taxon>
        <taxon>Marasmiineae</taxon>
        <taxon>Omphalotaceae</taxon>
        <taxon>Gymnopus</taxon>
    </lineage>
</organism>
<dbReference type="Proteomes" id="UP000799118">
    <property type="component" value="Unassembled WGS sequence"/>
</dbReference>
<feature type="compositionally biased region" description="Basic and acidic residues" evidence="1">
    <location>
        <begin position="471"/>
        <end position="490"/>
    </location>
</feature>
<sequence>MQSPPSYNTLPMPMPAPSSAKEETSTATSSGFQLAHDADVLIRAYLPPSSDFDRPLDTSIPLPVCVPQAGVNPKEQSGFVRGYNPDLNNIGIPQDVFLNFIDGLNMAITASPPLRVVDMAGKIIGLVPYHWAMIAGTAMQVSAGIAIHVLSKTLTDRFLRAANTNIFHPRGYSVRLCTTPAMLALCNNTESKARSKINKFGRGVGTVLLKLPIPVINPIASTIAHALADKPPPVSPTGREGDPINSPVLMRRLAMTQNFALPLIVDGLPPPEKPHGAMETVASWGVRWDTARENRSEKNIERRRRALESIKQAGIEAPPSSRRLLGPSLSPSSSRSIVTQSQSSSPSTSRSSSFKGVASQAFNAFSEHRLQKEIVQEQREQQRNYSGRGGIVRGLIGQKTTMERKVADADLLEHWGTDKILWIVIMPSDMDAEISDIAIADDLANEERIDESTWRAEMELERDEMELDDMQELREQQDSKERRKFTSEQY</sequence>
<dbReference type="InterPro" id="IPR053221">
    <property type="entry name" value="Burnettramic_acid_biosynth"/>
</dbReference>
<dbReference type="OrthoDB" id="3068835at2759"/>
<dbReference type="PANTHER" id="PTHR38887:SF1">
    <property type="entry name" value="RAS MODIFICATION PROTEIN ERF4"/>
    <property type="match status" value="1"/>
</dbReference>
<keyword evidence="3" id="KW-1185">Reference proteome</keyword>
<evidence type="ECO:0000313" key="2">
    <source>
        <dbReference type="EMBL" id="KAE9407476.1"/>
    </source>
</evidence>
<proteinExistence type="predicted"/>
<dbReference type="PANTHER" id="PTHR38887">
    <property type="entry name" value="CHROMOSOME 21, WHOLE GENOME SHOTGUN SEQUENCE"/>
    <property type="match status" value="1"/>
</dbReference>
<dbReference type="AlphaFoldDB" id="A0A6A4IA11"/>
<feature type="region of interest" description="Disordered" evidence="1">
    <location>
        <begin position="462"/>
        <end position="490"/>
    </location>
</feature>